<sequence length="406" mass="44625">MEHRTGSTVVTVVDGEGRPVADADVTVRQTAHAFRFGCIGFDLIPLADGELAGAAAEAAGLLAEQWLELFNTATLPFYWGDFERVRGRPDTARLLAAARWFRDRGVELKGHPLAWHTVTAPWLLELSTDEVAAVQRERITREVSGFAGLIDTWDAINEVVIMPVFDKEDNGITRLCRAIGRIPMIRLAFETARAANPAATLLLNDFDMSTAYECLIEGVLEAGIRIDALGLQSHMHQGYWGEERTLETLDRFARYGLPIHFTESTLLSGDLMPPEIQDLNDWQVESWPSTPEGEARQADEVVRHYRTLLGHPAVEAVTYWGITDAGAWLGAPVGFVRADGTPKPSYAALHGLVKGEWWLPPTPLRTDAGGRVAVRGWYGDYEVAAAGQRGGFAVSPGAEEQQVVLR</sequence>
<dbReference type="OrthoDB" id="3255194at2"/>
<dbReference type="Pfam" id="PF00331">
    <property type="entry name" value="Glyco_hydro_10"/>
    <property type="match status" value="1"/>
</dbReference>
<dbReference type="GO" id="GO:0031176">
    <property type="term" value="F:endo-1,4-beta-xylanase activity"/>
    <property type="evidence" value="ECO:0007669"/>
    <property type="project" value="UniProtKB-EC"/>
</dbReference>
<feature type="domain" description="GH10" evidence="10">
    <location>
        <begin position="55"/>
        <end position="352"/>
    </location>
</feature>
<dbReference type="Gene3D" id="3.20.20.80">
    <property type="entry name" value="Glycosidases"/>
    <property type="match status" value="1"/>
</dbReference>
<dbReference type="InterPro" id="IPR001000">
    <property type="entry name" value="GH10_dom"/>
</dbReference>
<keyword evidence="4" id="KW-0732">Signal</keyword>
<keyword evidence="6 9" id="KW-0119">Carbohydrate metabolism</keyword>
<dbReference type="SMART" id="SM00633">
    <property type="entry name" value="Glyco_10"/>
    <property type="match status" value="1"/>
</dbReference>
<dbReference type="Proteomes" id="UP000293638">
    <property type="component" value="Unassembled WGS sequence"/>
</dbReference>
<evidence type="ECO:0000313" key="11">
    <source>
        <dbReference type="EMBL" id="RZS89794.1"/>
    </source>
</evidence>
<comment type="similarity">
    <text evidence="2 9">Belongs to the glycosyl hydrolase 10 (cellulase F) family.</text>
</comment>
<evidence type="ECO:0000256" key="5">
    <source>
        <dbReference type="ARBA" id="ARBA00022801"/>
    </source>
</evidence>
<evidence type="ECO:0000259" key="10">
    <source>
        <dbReference type="PROSITE" id="PS51760"/>
    </source>
</evidence>
<evidence type="ECO:0000256" key="9">
    <source>
        <dbReference type="RuleBase" id="RU361174"/>
    </source>
</evidence>
<evidence type="ECO:0000256" key="7">
    <source>
        <dbReference type="ARBA" id="ARBA00023295"/>
    </source>
</evidence>
<keyword evidence="3 11" id="KW-0858">Xylan degradation</keyword>
<keyword evidence="12" id="KW-1185">Reference proteome</keyword>
<dbReference type="InterPro" id="IPR017853">
    <property type="entry name" value="GH"/>
</dbReference>
<dbReference type="AlphaFoldDB" id="A0A4Q7NS77"/>
<comment type="catalytic activity">
    <reaction evidence="1 9">
        <text>Endohydrolysis of (1-&gt;4)-beta-D-xylosidic linkages in xylans.</text>
        <dbReference type="EC" id="3.2.1.8"/>
    </reaction>
</comment>
<dbReference type="InterPro" id="IPR044846">
    <property type="entry name" value="GH10"/>
</dbReference>
<dbReference type="PRINTS" id="PR00134">
    <property type="entry name" value="GLHYDRLASE10"/>
</dbReference>
<keyword evidence="5 9" id="KW-0378">Hydrolase</keyword>
<gene>
    <name evidence="11" type="ORF">EV189_1568</name>
</gene>
<dbReference type="EMBL" id="SGXD01000002">
    <property type="protein sequence ID" value="RZS89794.1"/>
    <property type="molecule type" value="Genomic_DNA"/>
</dbReference>
<dbReference type="SUPFAM" id="SSF51445">
    <property type="entry name" value="(Trans)glycosidases"/>
    <property type="match status" value="1"/>
</dbReference>
<evidence type="ECO:0000256" key="4">
    <source>
        <dbReference type="ARBA" id="ARBA00022729"/>
    </source>
</evidence>
<dbReference type="RefSeq" id="WP_130492349.1">
    <property type="nucleotide sequence ID" value="NZ_SGXD01000002.1"/>
</dbReference>
<accession>A0A4Q7NS77</accession>
<evidence type="ECO:0000256" key="2">
    <source>
        <dbReference type="ARBA" id="ARBA00007495"/>
    </source>
</evidence>
<evidence type="ECO:0000256" key="6">
    <source>
        <dbReference type="ARBA" id="ARBA00023277"/>
    </source>
</evidence>
<keyword evidence="8 9" id="KW-0624">Polysaccharide degradation</keyword>
<evidence type="ECO:0000256" key="8">
    <source>
        <dbReference type="ARBA" id="ARBA00023326"/>
    </source>
</evidence>
<dbReference type="GO" id="GO:0045493">
    <property type="term" value="P:xylan catabolic process"/>
    <property type="evidence" value="ECO:0007669"/>
    <property type="project" value="UniProtKB-KW"/>
</dbReference>
<organism evidence="11 12">
    <name type="scientific">Motilibacter rhizosphaerae</name>
    <dbReference type="NCBI Taxonomy" id="598652"/>
    <lineage>
        <taxon>Bacteria</taxon>
        <taxon>Bacillati</taxon>
        <taxon>Actinomycetota</taxon>
        <taxon>Actinomycetes</taxon>
        <taxon>Motilibacterales</taxon>
        <taxon>Motilibacteraceae</taxon>
        <taxon>Motilibacter</taxon>
    </lineage>
</organism>
<protein>
    <recommendedName>
        <fullName evidence="9">Beta-xylanase</fullName>
        <ecNumber evidence="9">3.2.1.8</ecNumber>
    </recommendedName>
</protein>
<dbReference type="PANTHER" id="PTHR31490">
    <property type="entry name" value="GLYCOSYL HYDROLASE"/>
    <property type="match status" value="1"/>
</dbReference>
<evidence type="ECO:0000256" key="1">
    <source>
        <dbReference type="ARBA" id="ARBA00000681"/>
    </source>
</evidence>
<evidence type="ECO:0000256" key="3">
    <source>
        <dbReference type="ARBA" id="ARBA00022651"/>
    </source>
</evidence>
<evidence type="ECO:0000313" key="12">
    <source>
        <dbReference type="Proteomes" id="UP000293638"/>
    </source>
</evidence>
<proteinExistence type="inferred from homology"/>
<name>A0A4Q7NS77_9ACTN</name>
<dbReference type="PROSITE" id="PS51760">
    <property type="entry name" value="GH10_2"/>
    <property type="match status" value="1"/>
</dbReference>
<reference evidence="11 12" key="1">
    <citation type="submission" date="2019-02" db="EMBL/GenBank/DDBJ databases">
        <title>Genomic Encyclopedia of Type Strains, Phase IV (KMG-IV): sequencing the most valuable type-strain genomes for metagenomic binning, comparative biology and taxonomic classification.</title>
        <authorList>
            <person name="Goeker M."/>
        </authorList>
    </citation>
    <scope>NUCLEOTIDE SEQUENCE [LARGE SCALE GENOMIC DNA]</scope>
    <source>
        <strain evidence="11 12">DSM 45622</strain>
    </source>
</reference>
<comment type="caution">
    <text evidence="11">The sequence shown here is derived from an EMBL/GenBank/DDBJ whole genome shotgun (WGS) entry which is preliminary data.</text>
</comment>
<dbReference type="PANTHER" id="PTHR31490:SF88">
    <property type="entry name" value="BETA-XYLANASE"/>
    <property type="match status" value="1"/>
</dbReference>
<dbReference type="EC" id="3.2.1.8" evidence="9"/>
<keyword evidence="7 9" id="KW-0326">Glycosidase</keyword>